<sequence>MEIFLGILIPFIGTTLGAACVLFMKKTLRKQVQRALAGFAAGVMVAASI</sequence>
<dbReference type="AlphaFoldDB" id="A0A175A6T0"/>
<proteinExistence type="predicted"/>
<name>A0A175A6T0_9FIRM</name>
<evidence type="ECO:0008006" key="4">
    <source>
        <dbReference type="Google" id="ProtNLM"/>
    </source>
</evidence>
<evidence type="ECO:0000313" key="3">
    <source>
        <dbReference type="Proteomes" id="UP000078383"/>
    </source>
</evidence>
<accession>A0A175A6T0</accession>
<organism evidence="2 3">
    <name type="scientific">[Ruminococcus] torques</name>
    <dbReference type="NCBI Taxonomy" id="33039"/>
    <lineage>
        <taxon>Bacteria</taxon>
        <taxon>Bacillati</taxon>
        <taxon>Bacillota</taxon>
        <taxon>Clostridia</taxon>
        <taxon>Lachnospirales</taxon>
        <taxon>Lachnospiraceae</taxon>
        <taxon>Mediterraneibacter</taxon>
    </lineage>
</organism>
<keyword evidence="1" id="KW-0472">Membrane</keyword>
<dbReference type="Proteomes" id="UP000078383">
    <property type="component" value="Unassembled WGS sequence"/>
</dbReference>
<protein>
    <recommendedName>
        <fullName evidence="4">ZIP family metal transporter</fullName>
    </recommendedName>
</protein>
<evidence type="ECO:0000313" key="2">
    <source>
        <dbReference type="EMBL" id="CUQ91661.1"/>
    </source>
</evidence>
<dbReference type="EMBL" id="CZBX01000012">
    <property type="protein sequence ID" value="CUQ91661.1"/>
    <property type="molecule type" value="Genomic_DNA"/>
</dbReference>
<evidence type="ECO:0000256" key="1">
    <source>
        <dbReference type="SAM" id="Phobius"/>
    </source>
</evidence>
<gene>
    <name evidence="2" type="ORF">ERS852502_02463</name>
</gene>
<feature type="transmembrane region" description="Helical" evidence="1">
    <location>
        <begin position="6"/>
        <end position="24"/>
    </location>
</feature>
<keyword evidence="1" id="KW-1133">Transmembrane helix</keyword>
<keyword evidence="1" id="KW-0812">Transmembrane</keyword>
<reference evidence="2 3" key="1">
    <citation type="submission" date="2015-09" db="EMBL/GenBank/DDBJ databases">
        <authorList>
            <consortium name="Pathogen Informatics"/>
        </authorList>
    </citation>
    <scope>NUCLEOTIDE SEQUENCE [LARGE SCALE GENOMIC DNA]</scope>
    <source>
        <strain evidence="2 3">2789STDY5834889</strain>
    </source>
</reference>